<dbReference type="Pfam" id="PF10294">
    <property type="entry name" value="Methyltransf_16"/>
    <property type="match status" value="1"/>
</dbReference>
<dbReference type="Gene3D" id="3.40.50.150">
    <property type="entry name" value="Vaccinia Virus protein VP39"/>
    <property type="match status" value="1"/>
</dbReference>
<dbReference type="InterPro" id="IPR029063">
    <property type="entry name" value="SAM-dependent_MTases_sf"/>
</dbReference>
<evidence type="ECO:0000313" key="1">
    <source>
        <dbReference type="EMBL" id="KAF5391539.1"/>
    </source>
</evidence>
<dbReference type="OrthoDB" id="413520at2759"/>
<dbReference type="AlphaFoldDB" id="A0A8H5MF44"/>
<gene>
    <name evidence="1" type="ORF">D9757_002498</name>
</gene>
<reference evidence="1 2" key="1">
    <citation type="journal article" date="2020" name="ISME J.">
        <title>Uncovering the hidden diversity of litter-decomposition mechanisms in mushroom-forming fungi.</title>
        <authorList>
            <person name="Floudas D."/>
            <person name="Bentzer J."/>
            <person name="Ahren D."/>
            <person name="Johansson T."/>
            <person name="Persson P."/>
            <person name="Tunlid A."/>
        </authorList>
    </citation>
    <scope>NUCLEOTIDE SEQUENCE [LARGE SCALE GENOMIC DNA]</scope>
    <source>
        <strain evidence="1 2">CBS 406.79</strain>
    </source>
</reference>
<dbReference type="EMBL" id="JAACJN010000009">
    <property type="protein sequence ID" value="KAF5391539.1"/>
    <property type="molecule type" value="Genomic_DNA"/>
</dbReference>
<evidence type="ECO:0008006" key="3">
    <source>
        <dbReference type="Google" id="ProtNLM"/>
    </source>
</evidence>
<comment type="caution">
    <text evidence="1">The sequence shown here is derived from an EMBL/GenBank/DDBJ whole genome shotgun (WGS) entry which is preliminary data.</text>
</comment>
<accession>A0A8H5MF44</accession>
<name>A0A8H5MF44_9AGAR</name>
<keyword evidence="2" id="KW-1185">Reference proteome</keyword>
<evidence type="ECO:0000313" key="2">
    <source>
        <dbReference type="Proteomes" id="UP000518752"/>
    </source>
</evidence>
<dbReference type="GO" id="GO:0008757">
    <property type="term" value="F:S-adenosylmethionine-dependent methyltransferase activity"/>
    <property type="evidence" value="ECO:0007669"/>
    <property type="project" value="UniProtKB-ARBA"/>
</dbReference>
<protein>
    <recommendedName>
        <fullName evidence="3">Methyltransferase-domain-containing protein</fullName>
    </recommendedName>
</protein>
<dbReference type="InterPro" id="IPR019410">
    <property type="entry name" value="Methyltransf_16"/>
</dbReference>
<dbReference type="Proteomes" id="UP000518752">
    <property type="component" value="Unassembled WGS sequence"/>
</dbReference>
<organism evidence="1 2">
    <name type="scientific">Collybiopsis confluens</name>
    <dbReference type="NCBI Taxonomy" id="2823264"/>
    <lineage>
        <taxon>Eukaryota</taxon>
        <taxon>Fungi</taxon>
        <taxon>Dikarya</taxon>
        <taxon>Basidiomycota</taxon>
        <taxon>Agaricomycotina</taxon>
        <taxon>Agaricomycetes</taxon>
        <taxon>Agaricomycetidae</taxon>
        <taxon>Agaricales</taxon>
        <taxon>Marasmiineae</taxon>
        <taxon>Omphalotaceae</taxon>
        <taxon>Collybiopsis</taxon>
    </lineage>
</organism>
<dbReference type="PANTHER" id="PTHR14614">
    <property type="entry name" value="HEPATOCELLULAR CARCINOMA-ASSOCIATED ANTIGEN"/>
    <property type="match status" value="1"/>
</dbReference>
<dbReference type="GO" id="GO:0032991">
    <property type="term" value="C:protein-containing complex"/>
    <property type="evidence" value="ECO:0007669"/>
    <property type="project" value="TreeGrafter"/>
</dbReference>
<dbReference type="PANTHER" id="PTHR14614:SF161">
    <property type="match status" value="1"/>
</dbReference>
<dbReference type="GO" id="GO:0005829">
    <property type="term" value="C:cytosol"/>
    <property type="evidence" value="ECO:0007669"/>
    <property type="project" value="TreeGrafter"/>
</dbReference>
<proteinExistence type="predicted"/>
<sequence>MSNNPNFPQNLDIQPSSPDFVEDFGVKPYLDGSQYDQLSQKLAISKYGIAGRVWEAAYALNIYLNPPHRLSFEPPFCHKRDLCILELGSGSGMIGINLALSLQNPHYSLILTDLPEVCPLLENNVEEAKDAMLYSRIKVVPLAWGSGVHACNLIEVTGDRPLSHILCSDLIYFPELLAPLLRTLIQLSSPPFATSELEILISYKIRSLSKETPFWSAFGLWFTFEPVLFSEKSPDGTQTSWERFGSAFEGPIFIFVARRRPESLTWSAPQNDGQLLAGFGAHGSMQPKADEQFETLLFMSMVET</sequence>